<evidence type="ECO:0000313" key="2">
    <source>
        <dbReference type="Proteomes" id="UP000324222"/>
    </source>
</evidence>
<proteinExistence type="predicted"/>
<keyword evidence="2" id="KW-1185">Reference proteome</keyword>
<dbReference type="Proteomes" id="UP000324222">
    <property type="component" value="Unassembled WGS sequence"/>
</dbReference>
<reference evidence="1 2" key="1">
    <citation type="submission" date="2019-05" db="EMBL/GenBank/DDBJ databases">
        <title>Another draft genome of Portunus trituberculatus and its Hox gene families provides insights of decapod evolution.</title>
        <authorList>
            <person name="Jeong J.-H."/>
            <person name="Song I."/>
            <person name="Kim S."/>
            <person name="Choi T."/>
            <person name="Kim D."/>
            <person name="Ryu S."/>
            <person name="Kim W."/>
        </authorList>
    </citation>
    <scope>NUCLEOTIDE SEQUENCE [LARGE SCALE GENOMIC DNA]</scope>
    <source>
        <tissue evidence="1">Muscle</tissue>
    </source>
</reference>
<organism evidence="1 2">
    <name type="scientific">Portunus trituberculatus</name>
    <name type="common">Swimming crab</name>
    <name type="synonym">Neptunus trituberculatus</name>
    <dbReference type="NCBI Taxonomy" id="210409"/>
    <lineage>
        <taxon>Eukaryota</taxon>
        <taxon>Metazoa</taxon>
        <taxon>Ecdysozoa</taxon>
        <taxon>Arthropoda</taxon>
        <taxon>Crustacea</taxon>
        <taxon>Multicrustacea</taxon>
        <taxon>Malacostraca</taxon>
        <taxon>Eumalacostraca</taxon>
        <taxon>Eucarida</taxon>
        <taxon>Decapoda</taxon>
        <taxon>Pleocyemata</taxon>
        <taxon>Brachyura</taxon>
        <taxon>Eubrachyura</taxon>
        <taxon>Portunoidea</taxon>
        <taxon>Portunidae</taxon>
        <taxon>Portuninae</taxon>
        <taxon>Portunus</taxon>
    </lineage>
</organism>
<accession>A0A5B7F4G2</accession>
<dbReference type="EMBL" id="VSRR010005055">
    <property type="protein sequence ID" value="MPC41432.1"/>
    <property type="molecule type" value="Genomic_DNA"/>
</dbReference>
<evidence type="ECO:0000313" key="1">
    <source>
        <dbReference type="EMBL" id="MPC41432.1"/>
    </source>
</evidence>
<comment type="caution">
    <text evidence="1">The sequence shown here is derived from an EMBL/GenBank/DDBJ whole genome shotgun (WGS) entry which is preliminary data.</text>
</comment>
<name>A0A5B7F4G2_PORTR</name>
<sequence>MFTTILVN</sequence>
<gene>
    <name evidence="1" type="ORF">E2C01_035023</name>
</gene>
<protein>
    <submittedName>
        <fullName evidence="1">Uncharacterized protein</fullName>
    </submittedName>
</protein>